<reference evidence="2" key="1">
    <citation type="submission" date="2025-08" db="UniProtKB">
        <authorList>
            <consortium name="RefSeq"/>
        </authorList>
    </citation>
    <scope>IDENTIFICATION</scope>
</reference>
<evidence type="ECO:0000313" key="1">
    <source>
        <dbReference type="Proteomes" id="UP001652625"/>
    </source>
</evidence>
<name>A0ABM4CVJ0_HYDVU</name>
<gene>
    <name evidence="2" type="primary">LOC136087356</name>
</gene>
<evidence type="ECO:0000313" key="2">
    <source>
        <dbReference type="RefSeq" id="XP_065665958.1"/>
    </source>
</evidence>
<dbReference type="GeneID" id="136087356"/>
<proteinExistence type="predicted"/>
<accession>A0ABM4CVJ0</accession>
<keyword evidence="1" id="KW-1185">Reference proteome</keyword>
<dbReference type="Proteomes" id="UP001652625">
    <property type="component" value="Chromosome 11"/>
</dbReference>
<dbReference type="RefSeq" id="XP_065665958.1">
    <property type="nucleotide sequence ID" value="XM_065809886.1"/>
</dbReference>
<protein>
    <submittedName>
        <fullName evidence="2">Uncharacterized protein LOC136087356 isoform X1</fullName>
    </submittedName>
</protein>
<sequence length="450" mass="51893">MDISQVGMINNLSLDVRPKRKIQYKKCKGRFTLKSSGVLNKSIIKGMNSSKSFNDSKANRSQLVPVKDINSFLRKNKELAIALEESRCAAKNFQKEAFNFQLELIEMRKSLSISHNALLKCSCQKDNGFSLNVDLLTQIRNSLEQTKQKLEKYVSTVILNKIKGVNTRRDIVFVTTSTQTEKILMKNKRLQAHTERYRKEKGSCVSSVIDKKKEIEFVDKETQKDFDVIELKDNAKLIELSVSERKNKTMENKVITSKAEYGQGMNLNFKSSSKLSQNSEKLNARIPLSIIHVSDGNYNMTSKDYVVKKPLFRNILEQKKVPAFQLYEDSPTESNKENFQQIGIYSSDGGEKNRRRVRIFSPPQIRFFNQSINNDDIDLKEEKRSRLNICYKEPAVNRKLTRSDPTVDRRFYISPHRKGKRKRTRVKVAPIALEDIISIVEKSFQASLLL</sequence>
<organism evidence="1 2">
    <name type="scientific">Hydra vulgaris</name>
    <name type="common">Hydra</name>
    <name type="synonym">Hydra attenuata</name>
    <dbReference type="NCBI Taxonomy" id="6087"/>
    <lineage>
        <taxon>Eukaryota</taxon>
        <taxon>Metazoa</taxon>
        <taxon>Cnidaria</taxon>
        <taxon>Hydrozoa</taxon>
        <taxon>Hydroidolina</taxon>
        <taxon>Anthoathecata</taxon>
        <taxon>Aplanulata</taxon>
        <taxon>Hydridae</taxon>
        <taxon>Hydra</taxon>
    </lineage>
</organism>